<keyword evidence="13" id="KW-1185">Reference proteome</keyword>
<dbReference type="InterPro" id="IPR051474">
    <property type="entry name" value="Anti-sigma-K/W_factor"/>
</dbReference>
<evidence type="ECO:0000256" key="1">
    <source>
        <dbReference type="ARBA" id="ARBA00004167"/>
    </source>
</evidence>
<evidence type="ECO:0000256" key="2">
    <source>
        <dbReference type="ARBA" id="ARBA00004236"/>
    </source>
</evidence>
<evidence type="ECO:0000256" key="9">
    <source>
        <dbReference type="ARBA" id="ARBA00029829"/>
    </source>
</evidence>
<protein>
    <recommendedName>
        <fullName evidence="10">Regulator of SigK</fullName>
    </recommendedName>
    <alternativeName>
        <fullName evidence="9">Sigma-K anti-sigma factor RskA</fullName>
    </alternativeName>
</protein>
<organism evidence="12 13">
    <name type="scientific">Planomonospora venezuelensis</name>
    <dbReference type="NCBI Taxonomy" id="1999"/>
    <lineage>
        <taxon>Bacteria</taxon>
        <taxon>Bacillati</taxon>
        <taxon>Actinomycetota</taxon>
        <taxon>Actinomycetes</taxon>
        <taxon>Streptosporangiales</taxon>
        <taxon>Streptosporangiaceae</taxon>
        <taxon>Planomonospora</taxon>
    </lineage>
</organism>
<sequence>MRAAPGGGDPHTLAGAYALDAIGDELERRRFEEHLTRCAECAQEIATLAETAARLGGAAAAEPPPELRMRVMAEIEQVRQAPPVVAASPGGRTRRSRAGEGPGWRLRLASAAAAVSVAAAAVFGVVALDARHRLEQERQAAREAAAVLAAPDARTATSEAGPAGRGTVVVSRARGRLVFLAADLAPLPGDRAYQVWQLSAARIGSAGLLSTDATGDALPLTAATGEGVTRLAVTVEPAGGSAQPTGRPLLVVDLPPA</sequence>
<dbReference type="EMBL" id="JACHJJ010000028">
    <property type="protein sequence ID" value="MBB5967003.1"/>
    <property type="molecule type" value="Genomic_DNA"/>
</dbReference>
<evidence type="ECO:0000256" key="8">
    <source>
        <dbReference type="ARBA" id="ARBA00023163"/>
    </source>
</evidence>
<dbReference type="GO" id="GO:0016989">
    <property type="term" value="F:sigma factor antagonist activity"/>
    <property type="evidence" value="ECO:0007669"/>
    <property type="project" value="TreeGrafter"/>
</dbReference>
<keyword evidence="8" id="KW-0804">Transcription</keyword>
<evidence type="ECO:0000256" key="5">
    <source>
        <dbReference type="ARBA" id="ARBA00022989"/>
    </source>
</evidence>
<evidence type="ECO:0000313" key="13">
    <source>
        <dbReference type="Proteomes" id="UP000562352"/>
    </source>
</evidence>
<keyword evidence="7" id="KW-0472">Membrane</keyword>
<evidence type="ECO:0000256" key="4">
    <source>
        <dbReference type="ARBA" id="ARBA00022692"/>
    </source>
</evidence>
<evidence type="ECO:0000313" key="12">
    <source>
        <dbReference type="EMBL" id="MBB5967003.1"/>
    </source>
</evidence>
<gene>
    <name evidence="12" type="ORF">FHS22_006305</name>
</gene>
<dbReference type="Pfam" id="PF10099">
    <property type="entry name" value="RskA_C"/>
    <property type="match status" value="1"/>
</dbReference>
<dbReference type="GO" id="GO:0005886">
    <property type="term" value="C:plasma membrane"/>
    <property type="evidence" value="ECO:0007669"/>
    <property type="project" value="UniProtKB-SubCell"/>
</dbReference>
<dbReference type="Proteomes" id="UP000562352">
    <property type="component" value="Unassembled WGS sequence"/>
</dbReference>
<comment type="subcellular location">
    <subcellularLocation>
        <location evidence="2">Cell membrane</location>
    </subcellularLocation>
    <subcellularLocation>
        <location evidence="1">Membrane</location>
        <topology evidence="1">Single-pass membrane protein</topology>
    </subcellularLocation>
</comment>
<proteinExistence type="predicted"/>
<keyword evidence="6" id="KW-0805">Transcription regulation</keyword>
<evidence type="ECO:0000256" key="3">
    <source>
        <dbReference type="ARBA" id="ARBA00022475"/>
    </source>
</evidence>
<keyword evidence="4" id="KW-0812">Transmembrane</keyword>
<name>A0A841DE00_PLAVE</name>
<keyword evidence="3" id="KW-1003">Cell membrane</keyword>
<dbReference type="InterPro" id="IPR018764">
    <property type="entry name" value="RskA_C"/>
</dbReference>
<evidence type="ECO:0000256" key="6">
    <source>
        <dbReference type="ARBA" id="ARBA00023015"/>
    </source>
</evidence>
<accession>A0A841DE00</accession>
<dbReference type="PANTHER" id="PTHR37461">
    <property type="entry name" value="ANTI-SIGMA-K FACTOR RSKA"/>
    <property type="match status" value="1"/>
</dbReference>
<reference evidence="12 13" key="1">
    <citation type="submission" date="2020-08" db="EMBL/GenBank/DDBJ databases">
        <title>Genomic Encyclopedia of Type Strains, Phase III (KMG-III): the genomes of soil and plant-associated and newly described type strains.</title>
        <authorList>
            <person name="Whitman W."/>
        </authorList>
    </citation>
    <scope>NUCLEOTIDE SEQUENCE [LARGE SCALE GENOMIC DNA]</scope>
    <source>
        <strain evidence="12 13">CECT 3303</strain>
    </source>
</reference>
<dbReference type="RefSeq" id="WP_184947654.1">
    <property type="nucleotide sequence ID" value="NZ_BAAAWZ010000004.1"/>
</dbReference>
<feature type="domain" description="Anti-sigma K factor RskA C-terminal" evidence="11">
    <location>
        <begin position="112"/>
        <end position="245"/>
    </location>
</feature>
<evidence type="ECO:0000256" key="10">
    <source>
        <dbReference type="ARBA" id="ARBA00030803"/>
    </source>
</evidence>
<dbReference type="AlphaFoldDB" id="A0A841DE00"/>
<evidence type="ECO:0000256" key="7">
    <source>
        <dbReference type="ARBA" id="ARBA00023136"/>
    </source>
</evidence>
<dbReference type="Gene3D" id="1.10.10.1320">
    <property type="entry name" value="Anti-sigma factor, zinc-finger domain"/>
    <property type="match status" value="1"/>
</dbReference>
<dbReference type="PANTHER" id="PTHR37461:SF1">
    <property type="entry name" value="ANTI-SIGMA-K FACTOR RSKA"/>
    <property type="match status" value="1"/>
</dbReference>
<dbReference type="GO" id="GO:0006417">
    <property type="term" value="P:regulation of translation"/>
    <property type="evidence" value="ECO:0007669"/>
    <property type="project" value="TreeGrafter"/>
</dbReference>
<keyword evidence="5" id="KW-1133">Transmembrane helix</keyword>
<comment type="caution">
    <text evidence="12">The sequence shown here is derived from an EMBL/GenBank/DDBJ whole genome shotgun (WGS) entry which is preliminary data.</text>
</comment>
<dbReference type="InterPro" id="IPR041916">
    <property type="entry name" value="Anti_sigma_zinc_sf"/>
</dbReference>
<evidence type="ECO:0000259" key="11">
    <source>
        <dbReference type="Pfam" id="PF10099"/>
    </source>
</evidence>